<accession>A0ABW3HFB8</accession>
<dbReference type="RefSeq" id="WP_379070050.1">
    <property type="nucleotide sequence ID" value="NZ_JBHTIT010000001.1"/>
</dbReference>
<proteinExistence type="predicted"/>
<dbReference type="Proteomes" id="UP001597044">
    <property type="component" value="Unassembled WGS sequence"/>
</dbReference>
<keyword evidence="2" id="KW-1185">Reference proteome</keyword>
<gene>
    <name evidence="1" type="ORF">ACFQ0F_05825</name>
</gene>
<sequence>MKKLTFLFVLIFALIGCSDKPSDNEIEEQIVGNLLSNGGDEIFRIENFEKTNGFEKDSKTYIADVKYELVFKKSLHEVAQQLKQESQESPFGRMGAELGVMALKMQFGSFEAGHKVSKEEKISFNKTENGWQVAE</sequence>
<evidence type="ECO:0008006" key="3">
    <source>
        <dbReference type="Google" id="ProtNLM"/>
    </source>
</evidence>
<organism evidence="1 2">
    <name type="scientific">Paraperlucidibaca wandonensis</name>
    <dbReference type="NCBI Taxonomy" id="1268273"/>
    <lineage>
        <taxon>Bacteria</taxon>
        <taxon>Pseudomonadati</taxon>
        <taxon>Pseudomonadota</taxon>
        <taxon>Gammaproteobacteria</taxon>
        <taxon>Moraxellales</taxon>
        <taxon>Moraxellaceae</taxon>
        <taxon>Paraperlucidibaca</taxon>
    </lineage>
</organism>
<name>A0ABW3HFB8_9GAMM</name>
<protein>
    <recommendedName>
        <fullName evidence="3">Lipoprotein</fullName>
    </recommendedName>
</protein>
<evidence type="ECO:0000313" key="1">
    <source>
        <dbReference type="EMBL" id="MFD0949909.1"/>
    </source>
</evidence>
<dbReference type="PROSITE" id="PS51257">
    <property type="entry name" value="PROKAR_LIPOPROTEIN"/>
    <property type="match status" value="1"/>
</dbReference>
<comment type="caution">
    <text evidence="1">The sequence shown here is derived from an EMBL/GenBank/DDBJ whole genome shotgun (WGS) entry which is preliminary data.</text>
</comment>
<evidence type="ECO:0000313" key="2">
    <source>
        <dbReference type="Proteomes" id="UP001597044"/>
    </source>
</evidence>
<reference evidence="2" key="1">
    <citation type="journal article" date="2019" name="Int. J. Syst. Evol. Microbiol.">
        <title>The Global Catalogue of Microorganisms (GCM) 10K type strain sequencing project: providing services to taxonomists for standard genome sequencing and annotation.</title>
        <authorList>
            <consortium name="The Broad Institute Genomics Platform"/>
            <consortium name="The Broad Institute Genome Sequencing Center for Infectious Disease"/>
            <person name="Wu L."/>
            <person name="Ma J."/>
        </authorList>
    </citation>
    <scope>NUCLEOTIDE SEQUENCE [LARGE SCALE GENOMIC DNA]</scope>
    <source>
        <strain evidence="2">CCUG 63419</strain>
    </source>
</reference>
<dbReference type="EMBL" id="JBHTIT010000001">
    <property type="protein sequence ID" value="MFD0949909.1"/>
    <property type="molecule type" value="Genomic_DNA"/>
</dbReference>